<evidence type="ECO:0000313" key="9">
    <source>
        <dbReference type="Proteomes" id="UP001285263"/>
    </source>
</evidence>
<comment type="caution">
    <text evidence="8">The sequence shown here is derived from an EMBL/GenBank/DDBJ whole genome shotgun (WGS) entry which is preliminary data.</text>
</comment>
<dbReference type="CDD" id="cd11010">
    <property type="entry name" value="S1-P1_nuclease"/>
    <property type="match status" value="1"/>
</dbReference>
<evidence type="ECO:0000256" key="4">
    <source>
        <dbReference type="ARBA" id="ARBA00022801"/>
    </source>
</evidence>
<evidence type="ECO:0000256" key="1">
    <source>
        <dbReference type="ARBA" id="ARBA00022722"/>
    </source>
</evidence>
<dbReference type="Pfam" id="PF02265">
    <property type="entry name" value="S1-P1_nuclease"/>
    <property type="match status" value="1"/>
</dbReference>
<name>A0ABU5DRZ5_9BURK</name>
<evidence type="ECO:0000256" key="5">
    <source>
        <dbReference type="ARBA" id="ARBA00023157"/>
    </source>
</evidence>
<evidence type="ECO:0000256" key="2">
    <source>
        <dbReference type="ARBA" id="ARBA00022723"/>
    </source>
</evidence>
<keyword evidence="3" id="KW-0255">Endonuclease</keyword>
<organism evidence="8 9">
    <name type="scientific">Roseateles agri</name>
    <dbReference type="NCBI Taxonomy" id="3098619"/>
    <lineage>
        <taxon>Bacteria</taxon>
        <taxon>Pseudomonadati</taxon>
        <taxon>Pseudomonadota</taxon>
        <taxon>Betaproteobacteria</taxon>
        <taxon>Burkholderiales</taxon>
        <taxon>Sphaerotilaceae</taxon>
        <taxon>Roseateles</taxon>
    </lineage>
</organism>
<accession>A0ABU5DRZ5</accession>
<dbReference type="PANTHER" id="PTHR33146:SF26">
    <property type="entry name" value="ENDONUCLEASE 4"/>
    <property type="match status" value="1"/>
</dbReference>
<dbReference type="PANTHER" id="PTHR33146">
    <property type="entry name" value="ENDONUCLEASE 4"/>
    <property type="match status" value="1"/>
</dbReference>
<evidence type="ECO:0000256" key="6">
    <source>
        <dbReference type="ARBA" id="ARBA00023180"/>
    </source>
</evidence>
<reference evidence="8 9" key="1">
    <citation type="submission" date="2023-11" db="EMBL/GenBank/DDBJ databases">
        <title>Paucibacter sp. nov., isolated from fresh soil in Korea.</title>
        <authorList>
            <person name="Le N.T.T."/>
        </authorList>
    </citation>
    <scope>NUCLEOTIDE SEQUENCE [LARGE SCALE GENOMIC DNA]</scope>
    <source>
        <strain evidence="8 9">R3-3</strain>
    </source>
</reference>
<evidence type="ECO:0000313" key="8">
    <source>
        <dbReference type="EMBL" id="MDY0749090.1"/>
    </source>
</evidence>
<protein>
    <submittedName>
        <fullName evidence="8">S1/P1 nuclease</fullName>
    </submittedName>
</protein>
<keyword evidence="9" id="KW-1185">Reference proteome</keyword>
<dbReference type="Gene3D" id="1.10.575.10">
    <property type="entry name" value="P1 Nuclease"/>
    <property type="match status" value="1"/>
</dbReference>
<keyword evidence="4" id="KW-0378">Hydrolase</keyword>
<keyword evidence="5" id="KW-1015">Disulfide bond</keyword>
<gene>
    <name evidence="8" type="ORF">SNE35_31630</name>
</gene>
<dbReference type="EMBL" id="JAXCLA010000013">
    <property type="protein sequence ID" value="MDY0749090.1"/>
    <property type="molecule type" value="Genomic_DNA"/>
</dbReference>
<sequence length="269" mass="29051">MKAFRRKPSGLPHRAAVAAMTALGLLASASNALAWGADGHRLVAEIAESLLTPQARAEIDRLLKLEEGATLVSISTWPDEVRSPTTASWHYVNFPRDGNCSYDASRDCANGACVVGAIERQTAILKSDAADEKRLLALKYVTHFVGDVHQPLHAGYADDKGGNTYQVQFAGRGTNLHSVWDSGLIRNWPGGLEALRAAVRAKTGDPKDAFAPDRWAEQSCRVVAAPEFYPEGHVLDGAYATRWDPLVVDQLAAASRRLATVLNTLPGRN</sequence>
<dbReference type="RefSeq" id="WP_320427056.1">
    <property type="nucleotide sequence ID" value="NZ_JAXCLA010000013.1"/>
</dbReference>
<dbReference type="InterPro" id="IPR008947">
    <property type="entry name" value="PLipase_C/P1_nuclease_dom_sf"/>
</dbReference>
<dbReference type="SUPFAM" id="SSF48537">
    <property type="entry name" value="Phospholipase C/P1 nuclease"/>
    <property type="match status" value="1"/>
</dbReference>
<dbReference type="Proteomes" id="UP001285263">
    <property type="component" value="Unassembled WGS sequence"/>
</dbReference>
<keyword evidence="6" id="KW-0325">Glycoprotein</keyword>
<feature type="chain" id="PRO_5046511756" evidence="7">
    <location>
        <begin position="35"/>
        <end position="269"/>
    </location>
</feature>
<proteinExistence type="predicted"/>
<evidence type="ECO:0000256" key="7">
    <source>
        <dbReference type="SAM" id="SignalP"/>
    </source>
</evidence>
<keyword evidence="7" id="KW-0732">Signal</keyword>
<keyword evidence="2" id="KW-0479">Metal-binding</keyword>
<feature type="signal peptide" evidence="7">
    <location>
        <begin position="1"/>
        <end position="34"/>
    </location>
</feature>
<evidence type="ECO:0000256" key="3">
    <source>
        <dbReference type="ARBA" id="ARBA00022759"/>
    </source>
</evidence>
<dbReference type="InterPro" id="IPR003154">
    <property type="entry name" value="S1/P1nuclease"/>
</dbReference>
<keyword evidence="1" id="KW-0540">Nuclease</keyword>